<sequence>MSWYHTALLSTDRPPYRIIASCKRFSRRLSTGIFRVIRRPQASVALSHRHSSLNFGRRKRTARDTYIILLLNTDAQLDVLLSRRFQHPRSIEEIMKCTRFSKSEIRLLYRSFKQQCPGGNVSEERLRAIYVQFFPQGNAVKYARYLFSVIDRNHKGTFTFDDYILTLSILCRGTIDEKLRWIFRFYDINSEGYLTREDLRDVISSLYDLLGPSVQPNIDERHIQQHIDDVFYGIDSMHSEQITVEDFIAYCKRVSIIISIEINFLPYLYLKKIYI</sequence>
<dbReference type="Pfam" id="PF13499">
    <property type="entry name" value="EF-hand_7"/>
    <property type="match status" value="1"/>
</dbReference>
<dbReference type="Proteomes" id="UP000663844">
    <property type="component" value="Unassembled WGS sequence"/>
</dbReference>
<dbReference type="InterPro" id="IPR028846">
    <property type="entry name" value="Recoverin"/>
</dbReference>
<dbReference type="InterPro" id="IPR018247">
    <property type="entry name" value="EF_Hand_1_Ca_BS"/>
</dbReference>
<dbReference type="PANTHER" id="PTHR23055:SF167">
    <property type="entry name" value="EF-HAND DOMAIN-CONTAINING PROTEIN"/>
    <property type="match status" value="1"/>
</dbReference>
<dbReference type="SMART" id="SM00054">
    <property type="entry name" value="EFh"/>
    <property type="match status" value="2"/>
</dbReference>
<dbReference type="SUPFAM" id="SSF47473">
    <property type="entry name" value="EF-hand"/>
    <property type="match status" value="1"/>
</dbReference>
<reference evidence="5" key="1">
    <citation type="submission" date="2021-02" db="EMBL/GenBank/DDBJ databases">
        <authorList>
            <person name="Nowell W R."/>
        </authorList>
    </citation>
    <scope>NUCLEOTIDE SEQUENCE</scope>
</reference>
<comment type="caution">
    <text evidence="5">The sequence shown here is derived from an EMBL/GenBank/DDBJ whole genome shotgun (WGS) entry which is preliminary data.</text>
</comment>
<feature type="domain" description="EF-hand" evidence="4">
    <location>
        <begin position="138"/>
        <end position="173"/>
    </location>
</feature>
<evidence type="ECO:0000256" key="3">
    <source>
        <dbReference type="ARBA" id="ARBA00022837"/>
    </source>
</evidence>
<dbReference type="InterPro" id="IPR002048">
    <property type="entry name" value="EF_hand_dom"/>
</dbReference>
<feature type="domain" description="EF-hand" evidence="4">
    <location>
        <begin position="174"/>
        <end position="209"/>
    </location>
</feature>
<dbReference type="PROSITE" id="PS00018">
    <property type="entry name" value="EF_HAND_1"/>
    <property type="match status" value="1"/>
</dbReference>
<evidence type="ECO:0000313" key="5">
    <source>
        <dbReference type="EMBL" id="CAF3816637.1"/>
    </source>
</evidence>
<dbReference type="GO" id="GO:0005509">
    <property type="term" value="F:calcium ion binding"/>
    <property type="evidence" value="ECO:0007669"/>
    <property type="project" value="InterPro"/>
</dbReference>
<evidence type="ECO:0000259" key="4">
    <source>
        <dbReference type="PROSITE" id="PS50222"/>
    </source>
</evidence>
<evidence type="ECO:0000256" key="1">
    <source>
        <dbReference type="ARBA" id="ARBA00022723"/>
    </source>
</evidence>
<dbReference type="PROSITE" id="PS50222">
    <property type="entry name" value="EF_HAND_2"/>
    <property type="match status" value="2"/>
</dbReference>
<proteinExistence type="predicted"/>
<dbReference type="CDD" id="cd00051">
    <property type="entry name" value="EFh"/>
    <property type="match status" value="2"/>
</dbReference>
<protein>
    <recommendedName>
        <fullName evidence="4">EF-hand domain-containing protein</fullName>
    </recommendedName>
</protein>
<dbReference type="EMBL" id="CAJOAZ010001451">
    <property type="protein sequence ID" value="CAF3816637.1"/>
    <property type="molecule type" value="Genomic_DNA"/>
</dbReference>
<gene>
    <name evidence="5" type="ORF">OXD698_LOCUS19174</name>
</gene>
<keyword evidence="2" id="KW-0677">Repeat</keyword>
<name>A0A819CJX7_9BILA</name>
<dbReference type="AlphaFoldDB" id="A0A819CJX7"/>
<evidence type="ECO:0000313" key="6">
    <source>
        <dbReference type="Proteomes" id="UP000663844"/>
    </source>
</evidence>
<dbReference type="InterPro" id="IPR011992">
    <property type="entry name" value="EF-hand-dom_pair"/>
</dbReference>
<keyword evidence="3" id="KW-0106">Calcium</keyword>
<dbReference type="Gene3D" id="1.10.238.10">
    <property type="entry name" value="EF-hand"/>
    <property type="match status" value="1"/>
</dbReference>
<keyword evidence="1" id="KW-0479">Metal-binding</keyword>
<dbReference type="PRINTS" id="PR00450">
    <property type="entry name" value="RECOVERIN"/>
</dbReference>
<accession>A0A819CJX7</accession>
<dbReference type="PANTHER" id="PTHR23055">
    <property type="entry name" value="CALCIUM BINDING PROTEINS"/>
    <property type="match status" value="1"/>
</dbReference>
<evidence type="ECO:0000256" key="2">
    <source>
        <dbReference type="ARBA" id="ARBA00022737"/>
    </source>
</evidence>
<organism evidence="5 6">
    <name type="scientific">Adineta steineri</name>
    <dbReference type="NCBI Taxonomy" id="433720"/>
    <lineage>
        <taxon>Eukaryota</taxon>
        <taxon>Metazoa</taxon>
        <taxon>Spiralia</taxon>
        <taxon>Gnathifera</taxon>
        <taxon>Rotifera</taxon>
        <taxon>Eurotatoria</taxon>
        <taxon>Bdelloidea</taxon>
        <taxon>Adinetida</taxon>
        <taxon>Adinetidae</taxon>
        <taxon>Adineta</taxon>
    </lineage>
</organism>